<gene>
    <name evidence="2" type="ORF">CPELA_07575</name>
</gene>
<organism evidence="2 3">
    <name type="scientific">Corynebacterium pelargi</name>
    <dbReference type="NCBI Taxonomy" id="1471400"/>
    <lineage>
        <taxon>Bacteria</taxon>
        <taxon>Bacillati</taxon>
        <taxon>Actinomycetota</taxon>
        <taxon>Actinomycetes</taxon>
        <taxon>Mycobacteriales</taxon>
        <taxon>Corynebacteriaceae</taxon>
        <taxon>Corynebacterium</taxon>
    </lineage>
</organism>
<dbReference type="AlphaFoldDB" id="A0A410WA03"/>
<dbReference type="KEGG" id="cpeg:CPELA_07575"/>
<name>A0A410WA03_9CORY</name>
<feature type="compositionally biased region" description="Basic residues" evidence="1">
    <location>
        <begin position="1"/>
        <end position="11"/>
    </location>
</feature>
<evidence type="ECO:0000313" key="2">
    <source>
        <dbReference type="EMBL" id="QAU52775.1"/>
    </source>
</evidence>
<accession>A0A410WA03</accession>
<dbReference type="RefSeq" id="WP_128890181.1">
    <property type="nucleotide sequence ID" value="NZ_BMCX01000003.1"/>
</dbReference>
<evidence type="ECO:0000256" key="1">
    <source>
        <dbReference type="SAM" id="MobiDB-lite"/>
    </source>
</evidence>
<keyword evidence="3" id="KW-1185">Reference proteome</keyword>
<dbReference type="OrthoDB" id="4427780at2"/>
<protein>
    <submittedName>
        <fullName evidence="2">Uncharacterized protein</fullName>
    </submittedName>
</protein>
<dbReference type="EMBL" id="CP035299">
    <property type="protein sequence ID" value="QAU52775.1"/>
    <property type="molecule type" value="Genomic_DNA"/>
</dbReference>
<evidence type="ECO:0000313" key="3">
    <source>
        <dbReference type="Proteomes" id="UP000288929"/>
    </source>
</evidence>
<feature type="region of interest" description="Disordered" evidence="1">
    <location>
        <begin position="1"/>
        <end position="64"/>
    </location>
</feature>
<dbReference type="Proteomes" id="UP000288929">
    <property type="component" value="Chromosome"/>
</dbReference>
<proteinExistence type="predicted"/>
<sequence length="64" mass="7442">MPARKQRRRITRTCPEAYDRNADEVQSNHSADAQRVVELDAESPELSESQFWKEQRPPHYGGES</sequence>
<reference evidence="2 3" key="1">
    <citation type="submission" date="2019-01" db="EMBL/GenBank/DDBJ databases">
        <authorList>
            <person name="Ruckert C."/>
            <person name="Busche T."/>
            <person name="Kalinowski J."/>
        </authorList>
    </citation>
    <scope>NUCLEOTIDE SEQUENCE [LARGE SCALE GENOMIC DNA]</scope>
    <source>
        <strain evidence="2 3">136/3</strain>
    </source>
</reference>